<dbReference type="Gene3D" id="1.10.510.10">
    <property type="entry name" value="Transferase(Phosphotransferase) domain 1"/>
    <property type="match status" value="2"/>
</dbReference>
<dbReference type="InterPro" id="IPR000719">
    <property type="entry name" value="Prot_kinase_dom"/>
</dbReference>
<evidence type="ECO:0000259" key="3">
    <source>
        <dbReference type="PROSITE" id="PS50011"/>
    </source>
</evidence>
<dbReference type="InterPro" id="IPR001245">
    <property type="entry name" value="Ser-Thr/Tyr_kinase_cat_dom"/>
</dbReference>
<keyword evidence="5" id="KW-1185">Reference proteome</keyword>
<dbReference type="OrthoDB" id="1223508at2759"/>
<dbReference type="EMBL" id="JACXVP010000051">
    <property type="protein sequence ID" value="KAG5568753.1"/>
    <property type="molecule type" value="Genomic_DNA"/>
</dbReference>
<reference evidence="4" key="1">
    <citation type="submission" date="2020-09" db="EMBL/GenBank/DDBJ databases">
        <title>De no assembly of potato wild relative species, Solanum commersonii.</title>
        <authorList>
            <person name="Cho K."/>
        </authorList>
    </citation>
    <scope>NUCLEOTIDE SEQUENCE</scope>
    <source>
        <strain evidence="4">LZ3.2</strain>
        <tissue evidence="4">Leaf</tissue>
    </source>
</reference>
<comment type="caution">
    <text evidence="4">The sequence shown here is derived from an EMBL/GenBank/DDBJ whole genome shotgun (WGS) entry which is preliminary data.</text>
</comment>
<dbReference type="PANTHER" id="PTHR27001">
    <property type="entry name" value="OS01G0253100 PROTEIN"/>
    <property type="match status" value="1"/>
</dbReference>
<dbReference type="AlphaFoldDB" id="A0A9J5VZZ7"/>
<keyword evidence="2" id="KW-0067">ATP-binding</keyword>
<dbReference type="GO" id="GO:0004672">
    <property type="term" value="F:protein kinase activity"/>
    <property type="evidence" value="ECO:0007669"/>
    <property type="project" value="InterPro"/>
</dbReference>
<dbReference type="Proteomes" id="UP000824120">
    <property type="component" value="Unassembled WGS sequence"/>
</dbReference>
<protein>
    <recommendedName>
        <fullName evidence="3">Protein kinase domain-containing protein</fullName>
    </recommendedName>
</protein>
<dbReference type="GO" id="GO:0005886">
    <property type="term" value="C:plasma membrane"/>
    <property type="evidence" value="ECO:0007669"/>
    <property type="project" value="TreeGrafter"/>
</dbReference>
<accession>A0A9J5VZZ7</accession>
<dbReference type="Gene3D" id="3.30.200.20">
    <property type="entry name" value="Phosphorylase Kinase, domain 1"/>
    <property type="match status" value="2"/>
</dbReference>
<sequence length="590" mass="67530">MPRRCAAGCIHLPCIQKKCPADDDDDDEDFPVKDELHKLTSEDLSRFTTQFSPENLVGVTHLGKLYRGKMVIGDITKDVAVKIIGLDERVFKYTGNDKLERFEYELKFLQAPRIKGNPNLVKVIGYCEEEETLGIVYDLNPHDTLENLITRADFNWMQRVKTALTLARLLNYLHDRKYLIRNFAPYHIVVDQDFTPIMFELGLLVGGVLGNTINESDLRCAPYGYMDASIFEYGTDTFSVKSDVFAFGVLLLNFISKRVVEYGNPLDRALDLWALKEFKPGCSLVHQSFVGDPGFDHLDGVAITELAKHCVEEQPKKRPNMKEVVTRLEDLRFTSLLTECFCLPLIQKKCPTESDDEDEDFIMEHDHHVLTPEDLNQFTSQFSSENLVGVTDLGKLYRGKMHIGSDVKDVAVKIIYDNKNRVKIALTLARLLNYLHDRKYLIRNFAPYHIVVDQDFTPIMYEFGLLVGGVLHTFTVKSDVFAFGILLVNLISKRVVVDTRDRDDAINMWVLREFKSGRSVVHQTLVGDPGFDPLDETIITQLAIQCIEDKPKKRPNMKEVIECLETLRVVQEHDKEVNSFYRNNSNQESS</sequence>
<dbReference type="InterPro" id="IPR011009">
    <property type="entry name" value="Kinase-like_dom_sf"/>
</dbReference>
<evidence type="ECO:0000313" key="4">
    <source>
        <dbReference type="EMBL" id="KAG5568753.1"/>
    </source>
</evidence>
<evidence type="ECO:0000313" key="5">
    <source>
        <dbReference type="Proteomes" id="UP000824120"/>
    </source>
</evidence>
<organism evidence="4 5">
    <name type="scientific">Solanum commersonii</name>
    <name type="common">Commerson's wild potato</name>
    <name type="synonym">Commerson's nightshade</name>
    <dbReference type="NCBI Taxonomy" id="4109"/>
    <lineage>
        <taxon>Eukaryota</taxon>
        <taxon>Viridiplantae</taxon>
        <taxon>Streptophyta</taxon>
        <taxon>Embryophyta</taxon>
        <taxon>Tracheophyta</taxon>
        <taxon>Spermatophyta</taxon>
        <taxon>Magnoliopsida</taxon>
        <taxon>eudicotyledons</taxon>
        <taxon>Gunneridae</taxon>
        <taxon>Pentapetalae</taxon>
        <taxon>asterids</taxon>
        <taxon>lamiids</taxon>
        <taxon>Solanales</taxon>
        <taxon>Solanaceae</taxon>
        <taxon>Solanoideae</taxon>
        <taxon>Solaneae</taxon>
        <taxon>Solanum</taxon>
    </lineage>
</organism>
<dbReference type="SUPFAM" id="SSF56112">
    <property type="entry name" value="Protein kinase-like (PK-like)"/>
    <property type="match status" value="2"/>
</dbReference>
<evidence type="ECO:0000256" key="2">
    <source>
        <dbReference type="ARBA" id="ARBA00022840"/>
    </source>
</evidence>
<dbReference type="PANTHER" id="PTHR27001:SF931">
    <property type="entry name" value="OS11G0664100 PROTEIN"/>
    <property type="match status" value="1"/>
</dbReference>
<name>A0A9J5VZZ7_SOLCO</name>
<gene>
    <name evidence="4" type="ORF">H5410_064225</name>
</gene>
<keyword evidence="1" id="KW-0547">Nucleotide-binding</keyword>
<evidence type="ECO:0000256" key="1">
    <source>
        <dbReference type="ARBA" id="ARBA00022741"/>
    </source>
</evidence>
<feature type="domain" description="Protein kinase" evidence="3">
    <location>
        <begin position="51"/>
        <end position="333"/>
    </location>
</feature>
<dbReference type="PROSITE" id="PS50011">
    <property type="entry name" value="PROTEIN_KINASE_DOM"/>
    <property type="match status" value="1"/>
</dbReference>
<dbReference type="GO" id="GO:0005524">
    <property type="term" value="F:ATP binding"/>
    <property type="evidence" value="ECO:0007669"/>
    <property type="project" value="UniProtKB-KW"/>
</dbReference>
<dbReference type="Pfam" id="PF07714">
    <property type="entry name" value="PK_Tyr_Ser-Thr"/>
    <property type="match status" value="1"/>
</dbReference>
<proteinExistence type="predicted"/>